<dbReference type="InterPro" id="IPR011049">
    <property type="entry name" value="Serralysin-like_metalloprot_C"/>
</dbReference>
<evidence type="ECO:0000313" key="2">
    <source>
        <dbReference type="EMBL" id="MBC5842761.1"/>
    </source>
</evidence>
<name>A0ABR7JB74_9FLAO</name>
<comment type="caution">
    <text evidence="2">The sequence shown here is derived from an EMBL/GenBank/DDBJ whole genome shotgun (WGS) entry which is preliminary data.</text>
</comment>
<feature type="chain" id="PRO_5045565111" evidence="1">
    <location>
        <begin position="19"/>
        <end position="1202"/>
    </location>
</feature>
<reference evidence="2 3" key="1">
    <citation type="submission" date="2020-08" db="EMBL/GenBank/DDBJ databases">
        <title>Description of novel Flavobacterium F-380 isolate.</title>
        <authorList>
            <person name="Saticioglu I.B."/>
            <person name="Duman M."/>
            <person name="Altun S."/>
        </authorList>
    </citation>
    <scope>NUCLEOTIDE SEQUENCE [LARGE SCALE GENOMIC DNA]</scope>
    <source>
        <strain evidence="2 3">F-380</strain>
    </source>
</reference>
<dbReference type="Proteomes" id="UP000629963">
    <property type="component" value="Unassembled WGS sequence"/>
</dbReference>
<feature type="signal peptide" evidence="1">
    <location>
        <begin position="1"/>
        <end position="18"/>
    </location>
</feature>
<dbReference type="RefSeq" id="WP_187011256.1">
    <property type="nucleotide sequence ID" value="NZ_JACRUI010000006.1"/>
</dbReference>
<gene>
    <name evidence="2" type="ORF">H8R23_15210</name>
</gene>
<proteinExistence type="predicted"/>
<protein>
    <submittedName>
        <fullName evidence="2">Uncharacterized protein</fullName>
    </submittedName>
</protein>
<sequence>MKKITLLFIFFFALASYSQTKGITYQAVLLNPAGNQTRGVGQNLPLMDKQICMSFKFVDEFSNVEYQEVVQAKTDSYGMVNLIIGSGEQTAGYASSFSDISWSTSNKKLVVGVNTNGNCTTFIEISNQDFSFVPFAYAATNAENVTGVVSIENGGTNATTVIQAKTNLQLQNVNNTADLDKPISTATQTALGIKVDKQTGKGLSTEDYTSLEKTKLAAISGSNTGDQDLSTFATNTNLSLKVDKVAGKGLSTEDYSTVEKAKLAAISGSNTGDQDLSSFATNTNLALKVDKVAGKGLSTEDYTSSEKTKLAAISGSNTGDQDLSSFATNSNLDLKANVASPTFTGTVSGITATMVGLSIVDNTSDVNKPVSIATQTALDTKVDKEIGKGLSTEDYSTVDKTKLAAITGSNTGDQDLSSFATNSNLDLKANVASPTFTGTVSGITATMVGLSNVDNTSDANKPVSTAAQTALDTKANLDSPTLTGTPLAPTAAAETNSIQIATTEYVTTAISTSGANFLALNGGVLTGTLKGTYGDFSSNFRVGSLTLVGNTRSWDLGPNGNGIALVQGGCCRRLTIDEEGRFGIGANYDPLYQLDVQGDGRFTSDVTATAFKILNGTASQFLKADGSIDTNTYLSSTAVGNFVDLTADQSINGDKRFSNNILVRETTIGSFGASDTGNIGFGIANYVYGDTSTMQNNTAIGNFAFTSSSGSNNTAIGTNAIRQGDGGSGDENTAVGTAALTNAQAGNRNTAVGAFTMTQAVGSENTAIGNLAGMNISTGSYNTFLGSGTGINSEVNGSINNATAIGSGAKVDASNTIILGNSAITDVITSGKITTGAITIPNTDGDAGQVLSTNGSGVVSWITPATASSSTFVDLSTDQNIAGNKVFEKDVVINGVAVGRGKFNENSNTAIGLGALENNEGYANTAVGRGALASNLSNGGNTALGYIALVNNVSGSDNVAVGSQALETNISGSSNTAIGKRADVSSDGISNSVAIGANAFVTTSNTIQLGSDGSGSYPAITNVNTSGVIKAGSVTYPNAHNSTSGQVLTMSVSGLASWENNIQYKQVILSNNTNDQTPVTVGGLSIRVNNKILEISRLTYSDPSTVGVYATVYNGNSGAFNANLDGSGGPVTPKYGTTIASANVGTWSSLLDDANGVKQEIGTYYFKLEADLSVYNSSKTYKLTVLTDGWGKVIMRLIYYPE</sequence>
<evidence type="ECO:0000313" key="3">
    <source>
        <dbReference type="Proteomes" id="UP000629963"/>
    </source>
</evidence>
<keyword evidence="1" id="KW-0732">Signal</keyword>
<accession>A0ABR7JB74</accession>
<dbReference type="EMBL" id="JACRUJ010000006">
    <property type="protein sequence ID" value="MBC5842761.1"/>
    <property type="molecule type" value="Genomic_DNA"/>
</dbReference>
<organism evidence="2 3">
    <name type="scientific">Flavobacterium kayseriense</name>
    <dbReference type="NCBI Taxonomy" id="2764714"/>
    <lineage>
        <taxon>Bacteria</taxon>
        <taxon>Pseudomonadati</taxon>
        <taxon>Bacteroidota</taxon>
        <taxon>Flavobacteriia</taxon>
        <taxon>Flavobacteriales</taxon>
        <taxon>Flavobacteriaceae</taxon>
        <taxon>Flavobacterium</taxon>
    </lineage>
</organism>
<dbReference type="Gene3D" id="2.150.10.10">
    <property type="entry name" value="Serralysin-like metalloprotease, C-terminal"/>
    <property type="match status" value="2"/>
</dbReference>
<keyword evidence="3" id="KW-1185">Reference proteome</keyword>
<evidence type="ECO:0000256" key="1">
    <source>
        <dbReference type="SAM" id="SignalP"/>
    </source>
</evidence>